<sequence>MAKGNEECVDLRQSWRHFMVTPVEQTHAPVGVEQAQIKRGEFTLLQRYHLVGTNADEQSLFFLSLISPNAELLRATCHLFIQLNFQYRQLLLDNEEKLTLLRFHHEEQLTSLLEASNAETRDMVVGSDVTEHFVLKHQRELEEHQEENRFSENTLLLELRQNFFTFLKASAQGTMDSLEGEPGWLKLRQNDEQHKRGMNIGYFCDGRVPVRVVELPNLLGRNLTGFRPKDPLLRPIVVDISPLTSLRECLHCLYSEERDSVLAVEEHLLRLSRQVHAVLLFIGLEDEAMRILSSNYAELFLDQESISPSRPAPCFVPLRHHRCLRVMLSTQLWGANIILLWTPQAANGRHNCEPLIVEDALNLALSWNADMFTVAVLGSAARSHATSSLHTEDPTREIPMEVLRQLQCGVGRLVFEAATMKASAVWGGSEETEQRQQKNNWDAGQTVPQLVSAREPQLEFNLPMSIRVFLPTTMASLDESGDRSESLELSLQGGGGAAGRVERHGFRQDEDVGDVSVIDSSSLTDVHSIKHTTNSSFSSNIGSRRETDRRGRRQMTFGRLLAYNFGESAVLR</sequence>
<dbReference type="EMBL" id="CZPT02000511">
    <property type="protein sequence ID" value="SCU66182.1"/>
    <property type="molecule type" value="Genomic_DNA"/>
</dbReference>
<evidence type="ECO:0000256" key="1">
    <source>
        <dbReference type="SAM" id="MobiDB-lite"/>
    </source>
</evidence>
<reference evidence="2" key="1">
    <citation type="submission" date="2016-09" db="EMBL/GenBank/DDBJ databases">
        <authorList>
            <person name="Hebert L."/>
            <person name="Moumen B."/>
        </authorList>
    </citation>
    <scope>NUCLEOTIDE SEQUENCE [LARGE SCALE GENOMIC DNA]</scope>
    <source>
        <strain evidence="2">OVI</strain>
    </source>
</reference>
<evidence type="ECO:0000313" key="3">
    <source>
        <dbReference type="Proteomes" id="UP000195570"/>
    </source>
</evidence>
<proteinExistence type="predicted"/>
<dbReference type="VEuPathDB" id="TriTrypDB:TEOVI_000557600"/>
<organism evidence="2 3">
    <name type="scientific">Trypanosoma equiperdum</name>
    <dbReference type="NCBI Taxonomy" id="5694"/>
    <lineage>
        <taxon>Eukaryota</taxon>
        <taxon>Discoba</taxon>
        <taxon>Euglenozoa</taxon>
        <taxon>Kinetoplastea</taxon>
        <taxon>Metakinetoplastina</taxon>
        <taxon>Trypanosomatida</taxon>
        <taxon>Trypanosomatidae</taxon>
        <taxon>Trypanosoma</taxon>
    </lineage>
</organism>
<dbReference type="GeneID" id="92379516"/>
<comment type="caution">
    <text evidence="2">The sequence shown here is derived from an EMBL/GenBank/DDBJ whole genome shotgun (WGS) entry which is preliminary data.</text>
</comment>
<protein>
    <submittedName>
        <fullName evidence="2">Uncharacterized protein</fullName>
    </submittedName>
</protein>
<dbReference type="RefSeq" id="XP_067077658.1">
    <property type="nucleotide sequence ID" value="XM_067221557.1"/>
</dbReference>
<feature type="region of interest" description="Disordered" evidence="1">
    <location>
        <begin position="532"/>
        <end position="552"/>
    </location>
</feature>
<dbReference type="Proteomes" id="UP000195570">
    <property type="component" value="Unassembled WGS sequence"/>
</dbReference>
<accession>A0A1G4I321</accession>
<name>A0A1G4I321_TRYEQ</name>
<dbReference type="AlphaFoldDB" id="A0A1G4I321"/>
<gene>
    <name evidence="2" type="ORF">TEOVI_000557600</name>
</gene>
<feature type="compositionally biased region" description="Polar residues" evidence="1">
    <location>
        <begin position="532"/>
        <end position="542"/>
    </location>
</feature>
<evidence type="ECO:0000313" key="2">
    <source>
        <dbReference type="EMBL" id="SCU66182.1"/>
    </source>
</evidence>
<keyword evidence="3" id="KW-1185">Reference proteome</keyword>